<protein>
    <submittedName>
        <fullName evidence="1">Uncharacterized protein</fullName>
    </submittedName>
</protein>
<proteinExistence type="predicted"/>
<dbReference type="Proteomes" id="UP001479290">
    <property type="component" value="Unassembled WGS sequence"/>
</dbReference>
<dbReference type="EMBL" id="JAWDJR010000016">
    <property type="protein sequence ID" value="KAK9960428.1"/>
    <property type="molecule type" value="Genomic_DNA"/>
</dbReference>
<evidence type="ECO:0000313" key="2">
    <source>
        <dbReference type="Proteomes" id="UP001479290"/>
    </source>
</evidence>
<keyword evidence="2" id="KW-1185">Reference proteome</keyword>
<comment type="caution">
    <text evidence="1">The sequence shown here is derived from an EMBL/GenBank/DDBJ whole genome shotgun (WGS) entry which is preliminary data.</text>
</comment>
<feature type="non-terminal residue" evidence="1">
    <location>
        <position position="1"/>
    </location>
</feature>
<name>A0AAW1ZIE9_CULAL</name>
<organism evidence="1 2">
    <name type="scientific">Culter alburnus</name>
    <name type="common">Topmouth culter</name>
    <dbReference type="NCBI Taxonomy" id="194366"/>
    <lineage>
        <taxon>Eukaryota</taxon>
        <taxon>Metazoa</taxon>
        <taxon>Chordata</taxon>
        <taxon>Craniata</taxon>
        <taxon>Vertebrata</taxon>
        <taxon>Euteleostomi</taxon>
        <taxon>Actinopterygii</taxon>
        <taxon>Neopterygii</taxon>
        <taxon>Teleostei</taxon>
        <taxon>Ostariophysi</taxon>
        <taxon>Cypriniformes</taxon>
        <taxon>Xenocyprididae</taxon>
        <taxon>Xenocypridinae</taxon>
        <taxon>Culter</taxon>
    </lineage>
</organism>
<sequence length="81" mass="8547">QQQEGERGLNLLASCGEVKAVRLNSIQRSGSRVHPSVLAGILLTAGTAAPQEAKPGLRTPGAGMWHVYTPGIFMDPAMGRH</sequence>
<reference evidence="1 2" key="1">
    <citation type="submission" date="2024-05" db="EMBL/GenBank/DDBJ databases">
        <title>A high-quality chromosomal-level genome assembly of Topmouth culter (Culter alburnus).</title>
        <authorList>
            <person name="Zhao H."/>
        </authorList>
    </citation>
    <scope>NUCLEOTIDE SEQUENCE [LARGE SCALE GENOMIC DNA]</scope>
    <source>
        <strain evidence="1">CATC2023</strain>
        <tissue evidence="1">Muscle</tissue>
    </source>
</reference>
<evidence type="ECO:0000313" key="1">
    <source>
        <dbReference type="EMBL" id="KAK9960428.1"/>
    </source>
</evidence>
<dbReference type="AlphaFoldDB" id="A0AAW1ZIE9"/>
<accession>A0AAW1ZIE9</accession>
<gene>
    <name evidence="1" type="ORF">ABG768_008283</name>
</gene>